<evidence type="ECO:0000313" key="3">
    <source>
        <dbReference type="Proteomes" id="UP000003688"/>
    </source>
</evidence>
<dbReference type="RefSeq" id="WP_007414783.1">
    <property type="nucleotide sequence ID" value="NZ_ABOX02000011.1"/>
</dbReference>
<dbReference type="PANTHER" id="PTHR38468:SF1">
    <property type="entry name" value="SLL0939 PROTEIN"/>
    <property type="match status" value="1"/>
</dbReference>
<reference evidence="2 3" key="1">
    <citation type="journal article" date="2011" name="J. Bacteriol.">
        <title>Genome sequence of 'Pedosphaera parvula' Ellin514, an aerobic Verrucomicrobial isolate from pasture soil.</title>
        <authorList>
            <person name="Kant R."/>
            <person name="van Passel M.W."/>
            <person name="Sangwan P."/>
            <person name="Palva A."/>
            <person name="Lucas S."/>
            <person name="Copeland A."/>
            <person name="Lapidus A."/>
            <person name="Glavina Del Rio T."/>
            <person name="Dalin E."/>
            <person name="Tice H."/>
            <person name="Bruce D."/>
            <person name="Goodwin L."/>
            <person name="Pitluck S."/>
            <person name="Chertkov O."/>
            <person name="Larimer F.W."/>
            <person name="Land M.L."/>
            <person name="Hauser L."/>
            <person name="Brettin T.S."/>
            <person name="Detter J.C."/>
            <person name="Han S."/>
            <person name="de Vos W.M."/>
            <person name="Janssen P.H."/>
            <person name="Smidt H."/>
        </authorList>
    </citation>
    <scope>NUCLEOTIDE SEQUENCE [LARGE SCALE GENOMIC DNA]</scope>
    <source>
        <strain evidence="2 3">Ellin514</strain>
    </source>
</reference>
<accession>B9XG37</accession>
<dbReference type="Pfam" id="PF07784">
    <property type="entry name" value="DUF1622"/>
    <property type="match status" value="1"/>
</dbReference>
<proteinExistence type="predicted"/>
<keyword evidence="1" id="KW-1133">Transmembrane helix</keyword>
<keyword evidence="1" id="KW-0812">Transmembrane</keyword>
<feature type="transmembrane region" description="Helical" evidence="1">
    <location>
        <begin position="12"/>
        <end position="36"/>
    </location>
</feature>
<protein>
    <recommendedName>
        <fullName evidence="4">DUF1622 domain-containing protein</fullName>
    </recommendedName>
</protein>
<sequence>MAGHEIVEFIRVVIECTAMGIEILAVMVIVTAIIVVTCSRGTVRYVLQIGRPGAYEAYKHQLGKPLLLGLDLLVASDLVKTVALELTMNNVLTLGLLVLIRTFLSWSLVVEIEGRWPWEAKEGKGSESLT</sequence>
<comment type="caution">
    <text evidence="2">The sequence shown here is derived from an EMBL/GenBank/DDBJ whole genome shotgun (WGS) entry which is preliminary data.</text>
</comment>
<evidence type="ECO:0000256" key="1">
    <source>
        <dbReference type="SAM" id="Phobius"/>
    </source>
</evidence>
<dbReference type="InterPro" id="IPR012427">
    <property type="entry name" value="DUF1622"/>
</dbReference>
<evidence type="ECO:0008006" key="4">
    <source>
        <dbReference type="Google" id="ProtNLM"/>
    </source>
</evidence>
<organism evidence="2 3">
    <name type="scientific">Pedosphaera parvula (strain Ellin514)</name>
    <dbReference type="NCBI Taxonomy" id="320771"/>
    <lineage>
        <taxon>Bacteria</taxon>
        <taxon>Pseudomonadati</taxon>
        <taxon>Verrucomicrobiota</taxon>
        <taxon>Pedosphaerae</taxon>
        <taxon>Pedosphaerales</taxon>
        <taxon>Pedosphaeraceae</taxon>
        <taxon>Pedosphaera</taxon>
    </lineage>
</organism>
<dbReference type="EMBL" id="ABOX02000011">
    <property type="protein sequence ID" value="EEF61199.1"/>
    <property type="molecule type" value="Genomic_DNA"/>
</dbReference>
<evidence type="ECO:0000313" key="2">
    <source>
        <dbReference type="EMBL" id="EEF61199.1"/>
    </source>
</evidence>
<dbReference type="AlphaFoldDB" id="B9XG37"/>
<keyword evidence="1" id="KW-0472">Membrane</keyword>
<keyword evidence="3" id="KW-1185">Reference proteome</keyword>
<gene>
    <name evidence="2" type="ORF">Cflav_PD3916</name>
</gene>
<dbReference type="PANTHER" id="PTHR38468">
    <property type="entry name" value="SLL0939 PROTEIN"/>
    <property type="match status" value="1"/>
</dbReference>
<dbReference type="Proteomes" id="UP000003688">
    <property type="component" value="Unassembled WGS sequence"/>
</dbReference>
<name>B9XG37_PEDPL</name>